<dbReference type="Pfam" id="PF00246">
    <property type="entry name" value="Peptidase_M14"/>
    <property type="match status" value="1"/>
</dbReference>
<dbReference type="PANTHER" id="PTHR11705">
    <property type="entry name" value="PROTEASE FAMILY M14 CARBOXYPEPTIDASE A,B"/>
    <property type="match status" value="1"/>
</dbReference>
<dbReference type="AlphaFoldDB" id="A0A9D0Z0Q2"/>
<evidence type="ECO:0000313" key="9">
    <source>
        <dbReference type="EMBL" id="HIQ67082.1"/>
    </source>
</evidence>
<feature type="active site" description="Proton donor/acceptor" evidence="7">
    <location>
        <position position="273"/>
    </location>
</feature>
<dbReference type="Proteomes" id="UP000886796">
    <property type="component" value="Unassembled WGS sequence"/>
</dbReference>
<dbReference type="GO" id="GO:0004181">
    <property type="term" value="F:metallocarboxypeptidase activity"/>
    <property type="evidence" value="ECO:0007669"/>
    <property type="project" value="InterPro"/>
</dbReference>
<reference evidence="9" key="1">
    <citation type="submission" date="2020-10" db="EMBL/GenBank/DDBJ databases">
        <authorList>
            <person name="Gilroy R."/>
        </authorList>
    </citation>
    <scope>NUCLEOTIDE SEQUENCE</scope>
    <source>
        <strain evidence="9">13361</strain>
    </source>
</reference>
<protein>
    <submittedName>
        <fullName evidence="9">Gamma-D-glutamyl-meso-diaminopimelate peptidase</fullName>
    </submittedName>
</protein>
<reference evidence="9" key="2">
    <citation type="journal article" date="2021" name="PeerJ">
        <title>Extensive microbial diversity within the chicken gut microbiome revealed by metagenomics and culture.</title>
        <authorList>
            <person name="Gilroy R."/>
            <person name="Ravi A."/>
            <person name="Getino M."/>
            <person name="Pursley I."/>
            <person name="Horton D.L."/>
            <person name="Alikhan N.F."/>
            <person name="Baker D."/>
            <person name="Gharbi K."/>
            <person name="Hall N."/>
            <person name="Watson M."/>
            <person name="Adriaenssens E.M."/>
            <person name="Foster-Nyarko E."/>
            <person name="Jarju S."/>
            <person name="Secka A."/>
            <person name="Antonio M."/>
            <person name="Oren A."/>
            <person name="Chaudhuri R.R."/>
            <person name="La Ragione R."/>
            <person name="Hildebrand F."/>
            <person name="Pallen M.J."/>
        </authorList>
    </citation>
    <scope>NUCLEOTIDE SEQUENCE</scope>
    <source>
        <strain evidence="9">13361</strain>
    </source>
</reference>
<dbReference type="PANTHER" id="PTHR11705:SF143">
    <property type="entry name" value="SLL0236 PROTEIN"/>
    <property type="match status" value="1"/>
</dbReference>
<dbReference type="SUPFAM" id="SSF53187">
    <property type="entry name" value="Zn-dependent exopeptidases"/>
    <property type="match status" value="1"/>
</dbReference>
<accession>A0A9D0Z0Q2</accession>
<dbReference type="InterPro" id="IPR034274">
    <property type="entry name" value="ENP1_M14_CPD"/>
</dbReference>
<keyword evidence="6" id="KW-0482">Metalloprotease</keyword>
<evidence type="ECO:0000313" key="10">
    <source>
        <dbReference type="Proteomes" id="UP000886796"/>
    </source>
</evidence>
<evidence type="ECO:0000256" key="4">
    <source>
        <dbReference type="ARBA" id="ARBA00022801"/>
    </source>
</evidence>
<evidence type="ECO:0000256" key="3">
    <source>
        <dbReference type="ARBA" id="ARBA00022670"/>
    </source>
</evidence>
<feature type="domain" description="Peptidase M14" evidence="8">
    <location>
        <begin position="6"/>
        <end position="301"/>
    </location>
</feature>
<dbReference type="EMBL" id="DVFK01000015">
    <property type="protein sequence ID" value="HIQ67082.1"/>
    <property type="molecule type" value="Genomic_DNA"/>
</dbReference>
<organism evidence="9 10">
    <name type="scientific">Candidatus Faecousia excrementigallinarum</name>
    <dbReference type="NCBI Taxonomy" id="2840806"/>
    <lineage>
        <taxon>Bacteria</taxon>
        <taxon>Bacillati</taxon>
        <taxon>Bacillota</taxon>
        <taxon>Clostridia</taxon>
        <taxon>Eubacteriales</taxon>
        <taxon>Oscillospiraceae</taxon>
        <taxon>Faecousia</taxon>
    </lineage>
</organism>
<keyword evidence="4" id="KW-0378">Hydrolase</keyword>
<sequence>MSIVHPPISYESCRETLKTLAADCPQARLRSLGCTPFRRQVLALSMGFGERSVLFSAAHHANEWITALVLLEFARDCARALKENDTLLGVSARALAEVCTIHLVPLVNPDGVDLVTGAVAPDSPQYALGEKIAVHYPEIPFPEGWKANLLGTDLNLNYPAGWRQARKNKALLGVTAPAPRDYVGSSPLNQPETRALAAFTREVQPEVVVALHSQGQEIYWQYGGLEIPGARELGKALAQVSGYALADTPYLSAFAGYKDWFIKTFRRPGYTVEVGLGENPLPLAQFPEIYRSCLPLLLTAALGKIPVDKWGEGV</sequence>
<dbReference type="PROSITE" id="PS52035">
    <property type="entry name" value="PEPTIDASE_M14"/>
    <property type="match status" value="1"/>
</dbReference>
<dbReference type="CDD" id="cd06229">
    <property type="entry name" value="M14_Endopeptidase_I"/>
    <property type="match status" value="1"/>
</dbReference>
<evidence type="ECO:0000256" key="2">
    <source>
        <dbReference type="ARBA" id="ARBA00005988"/>
    </source>
</evidence>
<proteinExistence type="inferred from homology"/>
<comment type="caution">
    <text evidence="9">The sequence shown here is derived from an EMBL/GenBank/DDBJ whole genome shotgun (WGS) entry which is preliminary data.</text>
</comment>
<dbReference type="SMART" id="SM00631">
    <property type="entry name" value="Zn_pept"/>
    <property type="match status" value="1"/>
</dbReference>
<dbReference type="Gene3D" id="3.40.630.10">
    <property type="entry name" value="Zn peptidases"/>
    <property type="match status" value="1"/>
</dbReference>
<evidence type="ECO:0000256" key="6">
    <source>
        <dbReference type="ARBA" id="ARBA00023049"/>
    </source>
</evidence>
<dbReference type="GO" id="GO:0005615">
    <property type="term" value="C:extracellular space"/>
    <property type="evidence" value="ECO:0007669"/>
    <property type="project" value="TreeGrafter"/>
</dbReference>
<evidence type="ECO:0000256" key="7">
    <source>
        <dbReference type="PROSITE-ProRule" id="PRU01379"/>
    </source>
</evidence>
<gene>
    <name evidence="9" type="ORF">IAB74_01045</name>
</gene>
<comment type="cofactor">
    <cofactor evidence="1">
        <name>Zn(2+)</name>
        <dbReference type="ChEBI" id="CHEBI:29105"/>
    </cofactor>
</comment>
<dbReference type="GO" id="GO:0008270">
    <property type="term" value="F:zinc ion binding"/>
    <property type="evidence" value="ECO:0007669"/>
    <property type="project" value="InterPro"/>
</dbReference>
<evidence type="ECO:0000259" key="8">
    <source>
        <dbReference type="PROSITE" id="PS52035"/>
    </source>
</evidence>
<dbReference type="GO" id="GO:0006508">
    <property type="term" value="P:proteolysis"/>
    <property type="evidence" value="ECO:0007669"/>
    <property type="project" value="UniProtKB-KW"/>
</dbReference>
<dbReference type="InterPro" id="IPR000834">
    <property type="entry name" value="Peptidase_M14"/>
</dbReference>
<evidence type="ECO:0000256" key="5">
    <source>
        <dbReference type="ARBA" id="ARBA00022833"/>
    </source>
</evidence>
<keyword evidence="3" id="KW-0645">Protease</keyword>
<keyword evidence="5" id="KW-0862">Zinc</keyword>
<name>A0A9D0Z0Q2_9FIRM</name>
<evidence type="ECO:0000256" key="1">
    <source>
        <dbReference type="ARBA" id="ARBA00001947"/>
    </source>
</evidence>
<comment type="similarity">
    <text evidence="2 7">Belongs to the peptidase M14 family.</text>
</comment>